<feature type="domain" description="UspA" evidence="2">
    <location>
        <begin position="18"/>
        <end position="147"/>
    </location>
</feature>
<gene>
    <name evidence="3" type="ORF">NSJP_2883</name>
</gene>
<evidence type="ECO:0000259" key="2">
    <source>
        <dbReference type="Pfam" id="PF00582"/>
    </source>
</evidence>
<dbReference type="Pfam" id="PF00582">
    <property type="entry name" value="Usp"/>
    <property type="match status" value="2"/>
</dbReference>
<dbReference type="CDD" id="cd00293">
    <property type="entry name" value="USP-like"/>
    <property type="match status" value="2"/>
</dbReference>
<evidence type="ECO:0000313" key="3">
    <source>
        <dbReference type="EMBL" id="SLM49050.1"/>
    </source>
</evidence>
<dbReference type="InterPro" id="IPR006016">
    <property type="entry name" value="UspA"/>
</dbReference>
<dbReference type="PRINTS" id="PR01438">
    <property type="entry name" value="UNVRSLSTRESS"/>
</dbReference>
<feature type="domain" description="UspA" evidence="2">
    <location>
        <begin position="224"/>
        <end position="281"/>
    </location>
</feature>
<dbReference type="STRING" id="1325564.NSJP_2883"/>
<dbReference type="RefSeq" id="WP_080887350.1">
    <property type="nucleotide sequence ID" value="NZ_LT828648.1"/>
</dbReference>
<dbReference type="OrthoDB" id="249659at2"/>
<dbReference type="PANTHER" id="PTHR46268:SF6">
    <property type="entry name" value="UNIVERSAL STRESS PROTEIN UP12"/>
    <property type="match status" value="1"/>
</dbReference>
<organism evidence="3 4">
    <name type="scientific">Nitrospira japonica</name>
    <dbReference type="NCBI Taxonomy" id="1325564"/>
    <lineage>
        <taxon>Bacteria</taxon>
        <taxon>Pseudomonadati</taxon>
        <taxon>Nitrospirota</taxon>
        <taxon>Nitrospiria</taxon>
        <taxon>Nitrospirales</taxon>
        <taxon>Nitrospiraceae</taxon>
        <taxon>Nitrospira</taxon>
    </lineage>
</organism>
<protein>
    <recommendedName>
        <fullName evidence="2">UspA domain-containing protein</fullName>
    </recommendedName>
</protein>
<dbReference type="InterPro" id="IPR006015">
    <property type="entry name" value="Universal_stress_UspA"/>
</dbReference>
<keyword evidence="4" id="KW-1185">Reference proteome</keyword>
<evidence type="ECO:0000256" key="1">
    <source>
        <dbReference type="ARBA" id="ARBA00008791"/>
    </source>
</evidence>
<dbReference type="AlphaFoldDB" id="A0A1W1I7S2"/>
<dbReference type="SUPFAM" id="SSF52402">
    <property type="entry name" value="Adenine nucleotide alpha hydrolases-like"/>
    <property type="match status" value="2"/>
</dbReference>
<evidence type="ECO:0000313" key="4">
    <source>
        <dbReference type="Proteomes" id="UP000192042"/>
    </source>
</evidence>
<dbReference type="Proteomes" id="UP000192042">
    <property type="component" value="Chromosome I"/>
</dbReference>
<comment type="similarity">
    <text evidence="1">Belongs to the universal stress protein A family.</text>
</comment>
<sequence length="290" mass="31235">MPAADSNDVAILQQVFHPSDFTPASETAFAHALKAALVAQADLTILHVSTKENSDWTEFPGVRATLERWGLLPRNSSTSDVAKLGIGVKKIQARHDDPVESVTAYLKSHNADLIVLATDQSKEQFQWLSKSVAEPIARKTRLMTLFIPKGLNGFVSLKDGSISLNSILIPVATVPPPQPAIQAAVRLARRMNIPKGVFNLVHVGDKTTMPAVSVPDLPGWTSNVLTKQGEVIDVIVETAAEVKADLIVMTTDGRNGFLDALRGSHSERILRRTPCPLLAIPAGGFISSVM</sequence>
<accession>A0A1W1I7S2</accession>
<dbReference type="EMBL" id="LT828648">
    <property type="protein sequence ID" value="SLM49050.1"/>
    <property type="molecule type" value="Genomic_DNA"/>
</dbReference>
<dbReference type="Gene3D" id="3.40.50.12370">
    <property type="match status" value="2"/>
</dbReference>
<dbReference type="PANTHER" id="PTHR46268">
    <property type="entry name" value="STRESS RESPONSE PROTEIN NHAX"/>
    <property type="match status" value="1"/>
</dbReference>
<proteinExistence type="inferred from homology"/>
<name>A0A1W1I7S2_9BACT</name>
<dbReference type="KEGG" id="nja:NSJP_2883"/>
<reference evidence="3 4" key="1">
    <citation type="submission" date="2017-03" db="EMBL/GenBank/DDBJ databases">
        <authorList>
            <person name="Afonso C.L."/>
            <person name="Miller P.J."/>
            <person name="Scott M.A."/>
            <person name="Spackman E."/>
            <person name="Goraichik I."/>
            <person name="Dimitrov K.M."/>
            <person name="Suarez D.L."/>
            <person name="Swayne D.E."/>
        </authorList>
    </citation>
    <scope>NUCLEOTIDE SEQUENCE [LARGE SCALE GENOMIC DNA]</scope>
    <source>
        <strain evidence="3">Genome sequencing of Nitrospira japonica strain NJ11</strain>
    </source>
</reference>